<dbReference type="KEGG" id="bgok:Pr1d_02520"/>
<dbReference type="EMBL" id="CP042913">
    <property type="protein sequence ID" value="QEG32991.1"/>
    <property type="molecule type" value="Genomic_DNA"/>
</dbReference>
<accession>A0A5B9QF97</accession>
<organism evidence="2 3">
    <name type="scientific">Bythopirellula goksoeyrii</name>
    <dbReference type="NCBI Taxonomy" id="1400387"/>
    <lineage>
        <taxon>Bacteria</taxon>
        <taxon>Pseudomonadati</taxon>
        <taxon>Planctomycetota</taxon>
        <taxon>Planctomycetia</taxon>
        <taxon>Pirellulales</taxon>
        <taxon>Lacipirellulaceae</taxon>
        <taxon>Bythopirellula</taxon>
    </lineage>
</organism>
<gene>
    <name evidence="2" type="ORF">Pr1d_02520</name>
</gene>
<evidence type="ECO:0000256" key="1">
    <source>
        <dbReference type="SAM" id="MobiDB-lite"/>
    </source>
</evidence>
<dbReference type="RefSeq" id="WP_148071802.1">
    <property type="nucleotide sequence ID" value="NZ_CP042913.1"/>
</dbReference>
<dbReference type="OrthoDB" id="213044at2"/>
<dbReference type="Proteomes" id="UP000323917">
    <property type="component" value="Chromosome"/>
</dbReference>
<dbReference type="AlphaFoldDB" id="A0A5B9QF97"/>
<name>A0A5B9QF97_9BACT</name>
<reference evidence="2 3" key="1">
    <citation type="submission" date="2019-08" db="EMBL/GenBank/DDBJ databases">
        <title>Deep-cultivation of Planctomycetes and their phenomic and genomic characterization uncovers novel biology.</title>
        <authorList>
            <person name="Wiegand S."/>
            <person name="Jogler M."/>
            <person name="Boedeker C."/>
            <person name="Pinto D."/>
            <person name="Vollmers J."/>
            <person name="Rivas-Marin E."/>
            <person name="Kohn T."/>
            <person name="Peeters S.H."/>
            <person name="Heuer A."/>
            <person name="Rast P."/>
            <person name="Oberbeckmann S."/>
            <person name="Bunk B."/>
            <person name="Jeske O."/>
            <person name="Meyerdierks A."/>
            <person name="Storesund J.E."/>
            <person name="Kallscheuer N."/>
            <person name="Luecker S."/>
            <person name="Lage O.M."/>
            <person name="Pohl T."/>
            <person name="Merkel B.J."/>
            <person name="Hornburger P."/>
            <person name="Mueller R.-W."/>
            <person name="Bruemmer F."/>
            <person name="Labrenz M."/>
            <person name="Spormann A.M."/>
            <person name="Op den Camp H."/>
            <person name="Overmann J."/>
            <person name="Amann R."/>
            <person name="Jetten M.S.M."/>
            <person name="Mascher T."/>
            <person name="Medema M.H."/>
            <person name="Devos D.P."/>
            <person name="Kaster A.-K."/>
            <person name="Ovreas L."/>
            <person name="Rohde M."/>
            <person name="Galperin M.Y."/>
            <person name="Jogler C."/>
        </authorList>
    </citation>
    <scope>NUCLEOTIDE SEQUENCE [LARGE SCALE GENOMIC DNA]</scope>
    <source>
        <strain evidence="2 3">Pr1d</strain>
    </source>
</reference>
<protein>
    <submittedName>
        <fullName evidence="2">Uncharacterized protein</fullName>
    </submittedName>
</protein>
<sequence length="161" mass="17822">MESKHLSLFALLIFFTGCEVPEIETHQTSTPAAQPATVAEAPSEEVVQPTGPDEPPPVTSTPRPFTAKDPVKGKKSRAAGQVASAIGGTRFYVEYENLRLNIVHALDLYWGEHGEYPKSHDEFMKKIVEFNNLTLPELDPGVEYIYDPADHTLKIYRPDGA</sequence>
<evidence type="ECO:0000313" key="3">
    <source>
        <dbReference type="Proteomes" id="UP000323917"/>
    </source>
</evidence>
<proteinExistence type="predicted"/>
<feature type="region of interest" description="Disordered" evidence="1">
    <location>
        <begin position="25"/>
        <end position="76"/>
    </location>
</feature>
<dbReference type="PROSITE" id="PS51257">
    <property type="entry name" value="PROKAR_LIPOPROTEIN"/>
    <property type="match status" value="1"/>
</dbReference>
<evidence type="ECO:0000313" key="2">
    <source>
        <dbReference type="EMBL" id="QEG32991.1"/>
    </source>
</evidence>
<keyword evidence="3" id="KW-1185">Reference proteome</keyword>